<dbReference type="Proteomes" id="UP001227192">
    <property type="component" value="Unassembled WGS sequence"/>
</dbReference>
<reference evidence="2" key="2">
    <citation type="journal article" date="2016" name="Fungal Biol.">
        <title>Ochratoxin A production by Penicillium thymicola.</title>
        <authorList>
            <person name="Nguyen H.D.T."/>
            <person name="McMullin D.R."/>
            <person name="Ponomareva E."/>
            <person name="Riley R."/>
            <person name="Pomraning K.R."/>
            <person name="Baker S.E."/>
            <person name="Seifert K.A."/>
        </authorList>
    </citation>
    <scope>NUCLEOTIDE SEQUENCE</scope>
    <source>
        <strain evidence="2">DAOM 180753</strain>
    </source>
</reference>
<reference evidence="2" key="1">
    <citation type="submission" date="2015-06" db="EMBL/GenBank/DDBJ databases">
        <authorList>
            <person name="Nguyen H."/>
        </authorList>
    </citation>
    <scope>NUCLEOTIDE SEQUENCE</scope>
    <source>
        <strain evidence="2">DAOM 180753</strain>
    </source>
</reference>
<sequence length="337" mass="36950">MNIDPPKYVLTGVGGNIGSTAASYALEIAPPGSTLVFTISDLKKLPGITIESWKAKGVQVAEASYDDANSLKQVFAGAEAVNLISTWAFGRRHEQALNVISAAKSCGVRRICYTSFVGADDPAPVDDMPFLCRDHKQTEALIIASGLEYNIQRDYLYIDNTPSYFAPSWNFCGDQLLFNPHDTQEFGVTPEAQWLFNSHGGRGAYVSREDCGRVLAALVLGSGESNTVYNVTGPEAVTDKEVFDWICINFGVKGKLVDMPDGELREWWIRRGLPVSVTEPSSLPMKLCVDDLLCCGEMVARGYMATTSNAVELLTGRKPVSFREVLLKYKYAFSKVQ</sequence>
<keyword evidence="3" id="KW-1185">Reference proteome</keyword>
<dbReference type="SUPFAM" id="SSF51735">
    <property type="entry name" value="NAD(P)-binding Rossmann-fold domains"/>
    <property type="match status" value="1"/>
</dbReference>
<dbReference type="AlphaFoldDB" id="A0AAI9X2Y1"/>
<accession>A0AAI9X2Y1</accession>
<name>A0AAI9X2Y1_PENTH</name>
<feature type="domain" description="NAD(P)-binding" evidence="1">
    <location>
        <begin position="14"/>
        <end position="153"/>
    </location>
</feature>
<evidence type="ECO:0000259" key="1">
    <source>
        <dbReference type="Pfam" id="PF13460"/>
    </source>
</evidence>
<dbReference type="Gene3D" id="3.40.50.720">
    <property type="entry name" value="NAD(P)-binding Rossmann-like Domain"/>
    <property type="match status" value="1"/>
</dbReference>
<proteinExistence type="predicted"/>
<evidence type="ECO:0000313" key="2">
    <source>
        <dbReference type="EMBL" id="KAJ9481454.1"/>
    </source>
</evidence>
<gene>
    <name evidence="2" type="ORF">VN97_g12020</name>
</gene>
<comment type="caution">
    <text evidence="2">The sequence shown here is derived from an EMBL/GenBank/DDBJ whole genome shotgun (WGS) entry which is preliminary data.</text>
</comment>
<dbReference type="Gene3D" id="3.90.25.10">
    <property type="entry name" value="UDP-galactose 4-epimerase, domain 1"/>
    <property type="match status" value="1"/>
</dbReference>
<dbReference type="InterPro" id="IPR051604">
    <property type="entry name" value="Ergot_Alk_Oxidoreductase"/>
</dbReference>
<dbReference type="InterPro" id="IPR016040">
    <property type="entry name" value="NAD(P)-bd_dom"/>
</dbReference>
<dbReference type="Pfam" id="PF13460">
    <property type="entry name" value="NAD_binding_10"/>
    <property type="match status" value="1"/>
</dbReference>
<dbReference type="PANTHER" id="PTHR43162:SF1">
    <property type="entry name" value="PRESTALK A DIFFERENTIATION PROTEIN A"/>
    <property type="match status" value="1"/>
</dbReference>
<dbReference type="InterPro" id="IPR036291">
    <property type="entry name" value="NAD(P)-bd_dom_sf"/>
</dbReference>
<evidence type="ECO:0000313" key="3">
    <source>
        <dbReference type="Proteomes" id="UP001227192"/>
    </source>
</evidence>
<dbReference type="EMBL" id="LACB01000775">
    <property type="protein sequence ID" value="KAJ9481454.1"/>
    <property type="molecule type" value="Genomic_DNA"/>
</dbReference>
<organism evidence="2 3">
    <name type="scientific">Penicillium thymicola</name>
    <dbReference type="NCBI Taxonomy" id="293382"/>
    <lineage>
        <taxon>Eukaryota</taxon>
        <taxon>Fungi</taxon>
        <taxon>Dikarya</taxon>
        <taxon>Ascomycota</taxon>
        <taxon>Pezizomycotina</taxon>
        <taxon>Eurotiomycetes</taxon>
        <taxon>Eurotiomycetidae</taxon>
        <taxon>Eurotiales</taxon>
        <taxon>Aspergillaceae</taxon>
        <taxon>Penicillium</taxon>
    </lineage>
</organism>
<protein>
    <recommendedName>
        <fullName evidence="1">NAD(P)-binding domain-containing protein</fullName>
    </recommendedName>
</protein>
<dbReference type="PANTHER" id="PTHR43162">
    <property type="match status" value="1"/>
</dbReference>